<evidence type="ECO:0000313" key="1">
    <source>
        <dbReference type="EMBL" id="OPJ79263.1"/>
    </source>
</evidence>
<dbReference type="Proteomes" id="UP000190648">
    <property type="component" value="Unassembled WGS sequence"/>
</dbReference>
<comment type="caution">
    <text evidence="1">The sequence shown here is derived from an EMBL/GenBank/DDBJ whole genome shotgun (WGS) entry which is preliminary data.</text>
</comment>
<organism evidence="1 2">
    <name type="scientific">Patagioenas fasciata monilis</name>
    <dbReference type="NCBI Taxonomy" id="372326"/>
    <lineage>
        <taxon>Eukaryota</taxon>
        <taxon>Metazoa</taxon>
        <taxon>Chordata</taxon>
        <taxon>Craniata</taxon>
        <taxon>Vertebrata</taxon>
        <taxon>Euteleostomi</taxon>
        <taxon>Archelosauria</taxon>
        <taxon>Archosauria</taxon>
        <taxon>Dinosauria</taxon>
        <taxon>Saurischia</taxon>
        <taxon>Theropoda</taxon>
        <taxon>Coelurosauria</taxon>
        <taxon>Aves</taxon>
        <taxon>Neognathae</taxon>
        <taxon>Neoaves</taxon>
        <taxon>Columbimorphae</taxon>
        <taxon>Columbiformes</taxon>
        <taxon>Columbidae</taxon>
        <taxon>Patagioenas</taxon>
    </lineage>
</organism>
<protein>
    <submittedName>
        <fullName evidence="1">Uncharacterized protein</fullName>
    </submittedName>
</protein>
<name>A0A1V4K4H0_PATFA</name>
<evidence type="ECO:0000313" key="2">
    <source>
        <dbReference type="Proteomes" id="UP000190648"/>
    </source>
</evidence>
<proteinExistence type="predicted"/>
<dbReference type="AlphaFoldDB" id="A0A1V4K4H0"/>
<dbReference type="EMBL" id="LSYS01004732">
    <property type="protein sequence ID" value="OPJ79263.1"/>
    <property type="molecule type" value="Genomic_DNA"/>
</dbReference>
<sequence length="108" mass="12552">MNYWEIQHVETTIWILQHLHNEPPPQVRWWLQHLWGADVSSCAQKTGKVIDSSIKYLNKASITLVQLTHTVAPKCRLLLQMERSLRHHLNCPHVSLVHVIVTGYNEQG</sequence>
<keyword evidence="2" id="KW-1185">Reference proteome</keyword>
<reference evidence="1 2" key="1">
    <citation type="submission" date="2016-02" db="EMBL/GenBank/DDBJ databases">
        <title>Band-tailed pigeon sequencing and assembly.</title>
        <authorList>
            <person name="Soares A.E."/>
            <person name="Novak B.J."/>
            <person name="Rice E.S."/>
            <person name="O'Connell B."/>
            <person name="Chang D."/>
            <person name="Weber S."/>
            <person name="Shapiro B."/>
        </authorList>
    </citation>
    <scope>NUCLEOTIDE SEQUENCE [LARGE SCALE GENOMIC DNA]</scope>
    <source>
        <strain evidence="1">BTP2013</strain>
        <tissue evidence="1">Blood</tissue>
    </source>
</reference>
<accession>A0A1V4K4H0</accession>
<gene>
    <name evidence="1" type="ORF">AV530_005151</name>
</gene>